<evidence type="ECO:0000256" key="8">
    <source>
        <dbReference type="ARBA" id="ARBA00023054"/>
    </source>
</evidence>
<feature type="compositionally biased region" description="Acidic residues" evidence="11">
    <location>
        <begin position="55"/>
        <end position="69"/>
    </location>
</feature>
<feature type="compositionally biased region" description="Basic and acidic residues" evidence="11">
    <location>
        <begin position="1"/>
        <end position="14"/>
    </location>
</feature>
<feature type="coiled-coil region" evidence="10">
    <location>
        <begin position="448"/>
        <end position="475"/>
    </location>
</feature>
<evidence type="ECO:0000256" key="11">
    <source>
        <dbReference type="SAM" id="MobiDB-lite"/>
    </source>
</evidence>
<evidence type="ECO:0000256" key="5">
    <source>
        <dbReference type="ARBA" id="ARBA00022454"/>
    </source>
</evidence>
<reference evidence="13 14" key="1">
    <citation type="submission" date="2018-05" db="EMBL/GenBank/DDBJ databases">
        <title>Genome sequencing and assembly of the regulated plant pathogen Lachnellula willkommii and related sister species for the development of diagnostic species identification markers.</title>
        <authorList>
            <person name="Giroux E."/>
            <person name="Bilodeau G."/>
        </authorList>
    </citation>
    <scope>NUCLEOTIDE SEQUENCE [LARGE SCALE GENOMIC DNA]</scope>
    <source>
        <strain evidence="13 14">CBS 268.59</strain>
    </source>
</reference>
<name>A0A8T9CGB5_9HELO</name>
<evidence type="ECO:0000256" key="1">
    <source>
        <dbReference type="ARBA" id="ARBA00004123"/>
    </source>
</evidence>
<evidence type="ECO:0000256" key="2">
    <source>
        <dbReference type="ARBA" id="ARBA00004286"/>
    </source>
</evidence>
<feature type="region of interest" description="Disordered" evidence="11">
    <location>
        <begin position="1"/>
        <end position="74"/>
    </location>
</feature>
<accession>A0A8T9CGB5</accession>
<dbReference type="GO" id="GO:0005524">
    <property type="term" value="F:ATP binding"/>
    <property type="evidence" value="ECO:0007669"/>
    <property type="project" value="UniProtKB-KW"/>
</dbReference>
<comment type="subcellular location">
    <subcellularLocation>
        <location evidence="2">Chromosome</location>
    </subcellularLocation>
    <subcellularLocation>
        <location evidence="1">Nucleus</location>
    </subcellularLocation>
</comment>
<sequence>MSSSQDSRRRPRSEIEDDDEADNLRASLTPSSDSSKRARTGNGALSDSPRQNGLYDDDDDDDEEVDGENDAGAGGFQQGAIVRVKLTNFVTYESAEFFPGPNLNMVIGPNGTGKSSLVCAICLGLGWGPQHLGRAQGIGEFVKHNTSEANVEIELQRREGENSNHVVRLKITKDNNGREFYLNDRKSSHKAIQALTKSFNIQVDNLCQFLPQDKVSEFAALSPVDLLIQTQRAAAPEEMLEQHESLKQLRKEQKSLDQHLERDQESLAVSEKRQNDLRGEVQKLEERQAIEETISVLTKTIPFVEYRAARNQHIEFRDKKKKAQKCLRDLEAELAPTLESIKKKERYVEQITAAVRDRKSAVDRVERDAGAIIRTIEGIDDNIKEHKSKIESEEKEQIKQKNDYRERQRNITNLKARLNDEKVVFNGPEWNERIRAKVTEVKNAGSGMNDLKSQKDELLQNGRAAKATLEEAKQELAAFDTQEGQQSALLRSFSKETAEAWEWVQANAGQFEKEVYGPPLISCSVKDPRYTDAIESLFREPDYLTITAQTPADHKKLSDHILGTMGFALVPIRRSDGDGLNDAPVLSSDEMQRLGLDGWALDFIDGPDTVRSMLAGSKKLHTAAIALKDVTDQQLEALGKIDRLSNFVAGGLSYTISRRREYGPSAVSTRTSTVSPAKHWTNQPVDTSGKIEIQTRIDSLQVNFQGLKDQMGPLNQRIQDVVARVKDVETELEQMRNEKNAAQKAHGEYAALPTKIEREEETLREKKQGFDERRNRIKSLQVQIDSAALKKAQSALEYKDHISQIRTCHEELLEAEIRLIEAKSDHASLNDRNAGIGQRLAEEEQNVATAEQESARVREIAARALEVCKEIQGDPANADYVARFQKVDENETVERLESEIAAEEAKLEFIHANNPNAIRDFEKRQVDIDKLKEKISDAEERLESIGGKITTIRGKWEPALDSLISEISDAFSYNFEQIGCAGEVSIHKDEDFDLWAIQIKVKFRENETLQLLNAHRQSGGERSVSTIFYLMSLQSLARAPFRVVDEINQGMDPRNERMVHERMVEIACKEHTSQYFLITPKLLTGLRYDKKMKVLCIASGEHMPDNYKKLDISKILGIRRAMVAAG</sequence>
<proteinExistence type="inferred from homology"/>
<protein>
    <recommendedName>
        <fullName evidence="4">Structural maintenance of chromosomes protein 5</fullName>
    </recommendedName>
</protein>
<feature type="domain" description="RecF/RecN/SMC N-terminal" evidence="12">
    <location>
        <begin position="81"/>
        <end position="1081"/>
    </location>
</feature>
<comment type="caution">
    <text evidence="13">The sequence shown here is derived from an EMBL/GenBank/DDBJ whole genome shotgun (WGS) entry which is preliminary data.</text>
</comment>
<dbReference type="InterPro" id="IPR003395">
    <property type="entry name" value="RecF/RecN/SMC_N"/>
</dbReference>
<comment type="similarity">
    <text evidence="3">Belongs to the SMC family. SMC5 subfamily.</text>
</comment>
<dbReference type="Pfam" id="PF02463">
    <property type="entry name" value="SMC_N"/>
    <property type="match status" value="1"/>
</dbReference>
<dbReference type="FunFam" id="3.40.50.300:FF:001301">
    <property type="entry name" value="Structural maintenance of chromosomes 5"/>
    <property type="match status" value="1"/>
</dbReference>
<dbReference type="AlphaFoldDB" id="A0A8T9CGB5"/>
<dbReference type="EMBL" id="QGMK01000240">
    <property type="protein sequence ID" value="TVY83050.1"/>
    <property type="molecule type" value="Genomic_DNA"/>
</dbReference>
<dbReference type="GO" id="GO:0030915">
    <property type="term" value="C:Smc5-Smc6 complex"/>
    <property type="evidence" value="ECO:0007669"/>
    <property type="project" value="TreeGrafter"/>
</dbReference>
<evidence type="ECO:0000256" key="3">
    <source>
        <dbReference type="ARBA" id="ARBA00010171"/>
    </source>
</evidence>
<evidence type="ECO:0000313" key="13">
    <source>
        <dbReference type="EMBL" id="TVY83050.1"/>
    </source>
</evidence>
<dbReference type="SUPFAM" id="SSF52540">
    <property type="entry name" value="P-loop containing nucleoside triphosphate hydrolases"/>
    <property type="match status" value="1"/>
</dbReference>
<evidence type="ECO:0000256" key="10">
    <source>
        <dbReference type="SAM" id="Coils"/>
    </source>
</evidence>
<evidence type="ECO:0000256" key="9">
    <source>
        <dbReference type="ARBA" id="ARBA00023242"/>
    </source>
</evidence>
<feature type="coiled-coil region" evidence="10">
    <location>
        <begin position="246"/>
        <end position="287"/>
    </location>
</feature>
<evidence type="ECO:0000313" key="14">
    <source>
        <dbReference type="Proteomes" id="UP000469558"/>
    </source>
</evidence>
<dbReference type="GO" id="GO:0003697">
    <property type="term" value="F:single-stranded DNA binding"/>
    <property type="evidence" value="ECO:0007669"/>
    <property type="project" value="TreeGrafter"/>
</dbReference>
<feature type="coiled-coil region" evidence="10">
    <location>
        <begin position="812"/>
        <end position="860"/>
    </location>
</feature>
<keyword evidence="7" id="KW-0067">ATP-binding</keyword>
<keyword evidence="5" id="KW-0158">Chromosome</keyword>
<dbReference type="Proteomes" id="UP000469558">
    <property type="component" value="Unassembled WGS sequence"/>
</dbReference>
<dbReference type="GO" id="GO:0000724">
    <property type="term" value="P:double-strand break repair via homologous recombination"/>
    <property type="evidence" value="ECO:0007669"/>
    <property type="project" value="TreeGrafter"/>
</dbReference>
<feature type="coiled-coil region" evidence="10">
    <location>
        <begin position="886"/>
        <end position="948"/>
    </location>
</feature>
<feature type="coiled-coil region" evidence="10">
    <location>
        <begin position="718"/>
        <end position="745"/>
    </location>
</feature>
<dbReference type="OrthoDB" id="10254973at2759"/>
<keyword evidence="8 10" id="KW-0175">Coiled coil</keyword>
<dbReference type="InterPro" id="IPR027417">
    <property type="entry name" value="P-loop_NTPase"/>
</dbReference>
<dbReference type="PANTHER" id="PTHR45916:SF1">
    <property type="entry name" value="STRUCTURAL MAINTENANCE OF CHROMOSOMES PROTEIN 5"/>
    <property type="match status" value="1"/>
</dbReference>
<keyword evidence="14" id="KW-1185">Reference proteome</keyword>
<evidence type="ECO:0000256" key="4">
    <source>
        <dbReference type="ARBA" id="ARBA00018687"/>
    </source>
</evidence>
<evidence type="ECO:0000256" key="7">
    <source>
        <dbReference type="ARBA" id="ARBA00022840"/>
    </source>
</evidence>
<evidence type="ECO:0000256" key="6">
    <source>
        <dbReference type="ARBA" id="ARBA00022741"/>
    </source>
</evidence>
<keyword evidence="6" id="KW-0547">Nucleotide-binding</keyword>
<dbReference type="GO" id="GO:0005634">
    <property type="term" value="C:nucleus"/>
    <property type="evidence" value="ECO:0007669"/>
    <property type="project" value="UniProtKB-SubCell"/>
</dbReference>
<dbReference type="Gene3D" id="3.40.50.300">
    <property type="entry name" value="P-loop containing nucleotide triphosphate hydrolases"/>
    <property type="match status" value="2"/>
</dbReference>
<keyword evidence="9" id="KW-0539">Nucleus</keyword>
<organism evidence="13 14">
    <name type="scientific">Lachnellula suecica</name>
    <dbReference type="NCBI Taxonomy" id="602035"/>
    <lineage>
        <taxon>Eukaryota</taxon>
        <taxon>Fungi</taxon>
        <taxon>Dikarya</taxon>
        <taxon>Ascomycota</taxon>
        <taxon>Pezizomycotina</taxon>
        <taxon>Leotiomycetes</taxon>
        <taxon>Helotiales</taxon>
        <taxon>Lachnaceae</taxon>
        <taxon>Lachnellula</taxon>
    </lineage>
</organism>
<evidence type="ECO:0000259" key="12">
    <source>
        <dbReference type="Pfam" id="PF02463"/>
    </source>
</evidence>
<dbReference type="PANTHER" id="PTHR45916">
    <property type="entry name" value="STRUCTURAL MAINTENANCE OF CHROMOSOMES PROTEIN 5"/>
    <property type="match status" value="1"/>
</dbReference>
<feature type="coiled-coil region" evidence="10">
    <location>
        <begin position="376"/>
        <end position="421"/>
    </location>
</feature>
<gene>
    <name evidence="13" type="primary">smc5</name>
    <name evidence="13" type="ORF">LSUE1_G004573</name>
</gene>